<evidence type="ECO:0000313" key="1">
    <source>
        <dbReference type="EMBL" id="ACL55965.1"/>
    </source>
</evidence>
<protein>
    <recommendedName>
        <fullName evidence="3">Resolvase HTH domain-containing protein</fullName>
    </recommendedName>
</protein>
<evidence type="ECO:0008006" key="3">
    <source>
        <dbReference type="Google" id="ProtNLM"/>
    </source>
</evidence>
<dbReference type="KEGG" id="mno:Mnod_0952"/>
<sequence length="84" mass="8694">MSGGKGQGARPELDKALERLAPTLKRLTPRKAGSPVGVDEPMALLNGKRNAIRAALAAGVKPTQVAKHFGLSLAQVRKVASDPG</sequence>
<dbReference type="OrthoDB" id="8020689at2"/>
<reference evidence="1 2" key="1">
    <citation type="submission" date="2009-01" db="EMBL/GenBank/DDBJ databases">
        <title>Complete sequence of chromosome of Methylobacterium nodulans ORS 2060.</title>
        <authorList>
            <consortium name="US DOE Joint Genome Institute"/>
            <person name="Lucas S."/>
            <person name="Copeland A."/>
            <person name="Lapidus A."/>
            <person name="Glavina del Rio T."/>
            <person name="Dalin E."/>
            <person name="Tice H."/>
            <person name="Bruce D."/>
            <person name="Goodwin L."/>
            <person name="Pitluck S."/>
            <person name="Sims D."/>
            <person name="Brettin T."/>
            <person name="Detter J.C."/>
            <person name="Han C."/>
            <person name="Larimer F."/>
            <person name="Land M."/>
            <person name="Hauser L."/>
            <person name="Kyrpides N."/>
            <person name="Ivanova N."/>
            <person name="Marx C.J."/>
            <person name="Richardson P."/>
        </authorList>
    </citation>
    <scope>NUCLEOTIDE SEQUENCE [LARGE SCALE GENOMIC DNA]</scope>
    <source>
        <strain evidence="2">LMG 21967 / CNCM I-2342 / ORS 2060</strain>
    </source>
</reference>
<dbReference type="EMBL" id="CP001349">
    <property type="protein sequence ID" value="ACL55965.1"/>
    <property type="molecule type" value="Genomic_DNA"/>
</dbReference>
<keyword evidence="2" id="KW-1185">Reference proteome</keyword>
<name>B8IHS7_METNO</name>
<accession>B8IHS7</accession>
<dbReference type="AlphaFoldDB" id="B8IHS7"/>
<evidence type="ECO:0000313" key="2">
    <source>
        <dbReference type="Proteomes" id="UP000008207"/>
    </source>
</evidence>
<organism evidence="1 2">
    <name type="scientific">Methylobacterium nodulans (strain LMG 21967 / CNCM I-2342 / ORS 2060)</name>
    <dbReference type="NCBI Taxonomy" id="460265"/>
    <lineage>
        <taxon>Bacteria</taxon>
        <taxon>Pseudomonadati</taxon>
        <taxon>Pseudomonadota</taxon>
        <taxon>Alphaproteobacteria</taxon>
        <taxon>Hyphomicrobiales</taxon>
        <taxon>Methylobacteriaceae</taxon>
        <taxon>Methylobacterium</taxon>
    </lineage>
</organism>
<dbReference type="RefSeq" id="WP_015927663.1">
    <property type="nucleotide sequence ID" value="NC_011894.1"/>
</dbReference>
<proteinExistence type="predicted"/>
<dbReference type="eggNOG" id="ENOG502ZNDS">
    <property type="taxonomic scope" value="Bacteria"/>
</dbReference>
<gene>
    <name evidence="1" type="ordered locus">Mnod_0952</name>
</gene>
<dbReference type="Proteomes" id="UP000008207">
    <property type="component" value="Chromosome"/>
</dbReference>
<dbReference type="HOGENOM" id="CLU_2523732_0_0_5"/>